<comment type="caution">
    <text evidence="2">The sequence shown here is derived from an EMBL/GenBank/DDBJ whole genome shotgun (WGS) entry which is preliminary data.</text>
</comment>
<proteinExistence type="predicted"/>
<reference evidence="2 3" key="1">
    <citation type="submission" date="2014-08" db="EMBL/GenBank/DDBJ databases">
        <title>Genomic and Phenotypic Diversity of Colwellia psychrerythraea strains from Disparate Marine Basins.</title>
        <authorList>
            <person name="Techtmann S.M."/>
            <person name="Stelling S.C."/>
            <person name="Utturkar S.M."/>
            <person name="Alshibli N."/>
            <person name="Harris A."/>
            <person name="Brown S.D."/>
            <person name="Hazen T.C."/>
        </authorList>
    </citation>
    <scope>NUCLEOTIDE SEQUENCE [LARGE SCALE GENOMIC DNA]</scope>
    <source>
        <strain evidence="2 3">ND2E</strain>
    </source>
</reference>
<dbReference type="Proteomes" id="UP000029843">
    <property type="component" value="Unassembled WGS sequence"/>
</dbReference>
<gene>
    <name evidence="2" type="ORF">ND2E_2147</name>
</gene>
<accession>A0A099KSD8</accession>
<dbReference type="EMBL" id="JQED01000008">
    <property type="protein sequence ID" value="KGJ93654.1"/>
    <property type="molecule type" value="Genomic_DNA"/>
</dbReference>
<evidence type="ECO:0000256" key="1">
    <source>
        <dbReference type="SAM" id="SignalP"/>
    </source>
</evidence>
<protein>
    <submittedName>
        <fullName evidence="2">Uncharacterized protein</fullName>
    </submittedName>
</protein>
<dbReference type="AlphaFoldDB" id="A0A099KSD8"/>
<sequence length="241" mass="27890" precursor="true">MHYQKKTCLFVLCVIATFTSYAIENMAEQLIIAKDKVNSAILKFEMTDKTRWSYHLSRYENEEGDITSSIEQYSPQDSEPWLLKQLNGELPTEKQIKQFAEKKQIQHSTQNGVRNSRLKLRKLINQNSLSLVSTGEKYFVLAFDVSIDNLGKEAIGKLQGELTYHKEQQFIEKISIWNNAEFSPMFTANITELAITFSFLEINGAVLIKQNEMKMKGSFAYFTEINETSLDQFSNYVYQIN</sequence>
<evidence type="ECO:0000313" key="3">
    <source>
        <dbReference type="Proteomes" id="UP000029843"/>
    </source>
</evidence>
<evidence type="ECO:0000313" key="2">
    <source>
        <dbReference type="EMBL" id="KGJ93654.1"/>
    </source>
</evidence>
<keyword evidence="1" id="KW-0732">Signal</keyword>
<feature type="signal peptide" evidence="1">
    <location>
        <begin position="1"/>
        <end position="22"/>
    </location>
</feature>
<name>A0A099KSD8_COLPS</name>
<dbReference type="PATRIC" id="fig|28229.4.peg.1174"/>
<feature type="chain" id="PRO_5001948867" evidence="1">
    <location>
        <begin position="23"/>
        <end position="241"/>
    </location>
</feature>
<organism evidence="2 3">
    <name type="scientific">Colwellia psychrerythraea</name>
    <name type="common">Vibrio psychroerythus</name>
    <dbReference type="NCBI Taxonomy" id="28229"/>
    <lineage>
        <taxon>Bacteria</taxon>
        <taxon>Pseudomonadati</taxon>
        <taxon>Pseudomonadota</taxon>
        <taxon>Gammaproteobacteria</taxon>
        <taxon>Alteromonadales</taxon>
        <taxon>Colwelliaceae</taxon>
        <taxon>Colwellia</taxon>
    </lineage>
</organism>